<feature type="transmembrane region" description="Helical" evidence="7">
    <location>
        <begin position="59"/>
        <end position="79"/>
    </location>
</feature>
<dbReference type="Proteomes" id="UP000248132">
    <property type="component" value="Unassembled WGS sequence"/>
</dbReference>
<dbReference type="GO" id="GO:0005886">
    <property type="term" value="C:plasma membrane"/>
    <property type="evidence" value="ECO:0007669"/>
    <property type="project" value="UniProtKB-SubCell"/>
</dbReference>
<organism evidence="10 11">
    <name type="scientific">Ruminiclostridium sufflavum DSM 19573</name>
    <dbReference type="NCBI Taxonomy" id="1121337"/>
    <lineage>
        <taxon>Bacteria</taxon>
        <taxon>Bacillati</taxon>
        <taxon>Bacillota</taxon>
        <taxon>Clostridia</taxon>
        <taxon>Eubacteriales</taxon>
        <taxon>Oscillospiraceae</taxon>
        <taxon>Ruminiclostridium</taxon>
    </lineage>
</organism>
<evidence type="ECO:0000256" key="1">
    <source>
        <dbReference type="ARBA" id="ARBA00004651"/>
    </source>
</evidence>
<comment type="subcellular location">
    <subcellularLocation>
        <location evidence="1">Cell membrane</location>
        <topology evidence="1">Multi-pass membrane protein</topology>
    </subcellularLocation>
</comment>
<dbReference type="PANTHER" id="PTHR43394:SF1">
    <property type="entry name" value="ATP-BINDING CASSETTE SUB-FAMILY B MEMBER 10, MITOCHONDRIAL"/>
    <property type="match status" value="1"/>
</dbReference>
<accession>A0A318XQ13</accession>
<proteinExistence type="predicted"/>
<evidence type="ECO:0000256" key="5">
    <source>
        <dbReference type="ARBA" id="ARBA00022989"/>
    </source>
</evidence>
<dbReference type="PANTHER" id="PTHR43394">
    <property type="entry name" value="ATP-DEPENDENT PERMEASE MDL1, MITOCHONDRIAL"/>
    <property type="match status" value="1"/>
</dbReference>
<dbReference type="AlphaFoldDB" id="A0A318XQ13"/>
<dbReference type="SUPFAM" id="SSF90123">
    <property type="entry name" value="ABC transporter transmembrane region"/>
    <property type="match status" value="1"/>
</dbReference>
<evidence type="ECO:0000259" key="9">
    <source>
        <dbReference type="PROSITE" id="PS50929"/>
    </source>
</evidence>
<evidence type="ECO:0000256" key="7">
    <source>
        <dbReference type="SAM" id="Phobius"/>
    </source>
</evidence>
<comment type="caution">
    <text evidence="10">The sequence shown here is derived from an EMBL/GenBank/DDBJ whole genome shotgun (WGS) entry which is preliminary data.</text>
</comment>
<dbReference type="SUPFAM" id="SSF52540">
    <property type="entry name" value="P-loop containing nucleoside triphosphate hydrolases"/>
    <property type="match status" value="1"/>
</dbReference>
<feature type="transmembrane region" description="Helical" evidence="7">
    <location>
        <begin position="132"/>
        <end position="151"/>
    </location>
</feature>
<dbReference type="GO" id="GO:0015421">
    <property type="term" value="F:ABC-type oligopeptide transporter activity"/>
    <property type="evidence" value="ECO:0007669"/>
    <property type="project" value="TreeGrafter"/>
</dbReference>
<dbReference type="Gene3D" id="1.20.1560.10">
    <property type="entry name" value="ABC transporter type 1, transmembrane domain"/>
    <property type="match status" value="1"/>
</dbReference>
<dbReference type="PROSITE" id="PS50893">
    <property type="entry name" value="ABC_TRANSPORTER_2"/>
    <property type="match status" value="1"/>
</dbReference>
<evidence type="ECO:0000259" key="8">
    <source>
        <dbReference type="PROSITE" id="PS50893"/>
    </source>
</evidence>
<keyword evidence="3" id="KW-0547">Nucleotide-binding</keyword>
<dbReference type="PROSITE" id="PS50929">
    <property type="entry name" value="ABC_TM1F"/>
    <property type="match status" value="1"/>
</dbReference>
<dbReference type="GO" id="GO:0005524">
    <property type="term" value="F:ATP binding"/>
    <property type="evidence" value="ECO:0007669"/>
    <property type="project" value="UniProtKB-KW"/>
</dbReference>
<dbReference type="OrthoDB" id="1736581at2"/>
<evidence type="ECO:0000256" key="2">
    <source>
        <dbReference type="ARBA" id="ARBA00022692"/>
    </source>
</evidence>
<dbReference type="Gene3D" id="3.40.50.300">
    <property type="entry name" value="P-loop containing nucleotide triphosphate hydrolases"/>
    <property type="match status" value="1"/>
</dbReference>
<dbReference type="Pfam" id="PF00664">
    <property type="entry name" value="ABC_membrane"/>
    <property type="match status" value="1"/>
</dbReference>
<keyword evidence="4 10" id="KW-0067">ATP-binding</keyword>
<dbReference type="InterPro" id="IPR027417">
    <property type="entry name" value="P-loop_NTPase"/>
</dbReference>
<dbReference type="InterPro" id="IPR036640">
    <property type="entry name" value="ABC1_TM_sf"/>
</dbReference>
<evidence type="ECO:0000313" key="10">
    <source>
        <dbReference type="EMBL" id="PYG89358.1"/>
    </source>
</evidence>
<keyword evidence="2 7" id="KW-0812">Transmembrane</keyword>
<dbReference type="InterPro" id="IPR039421">
    <property type="entry name" value="Type_1_exporter"/>
</dbReference>
<evidence type="ECO:0000256" key="3">
    <source>
        <dbReference type="ARBA" id="ARBA00022741"/>
    </source>
</evidence>
<evidence type="ECO:0000256" key="6">
    <source>
        <dbReference type="ARBA" id="ARBA00023136"/>
    </source>
</evidence>
<gene>
    <name evidence="10" type="ORF">LY28_00575</name>
</gene>
<dbReference type="GO" id="GO:0016887">
    <property type="term" value="F:ATP hydrolysis activity"/>
    <property type="evidence" value="ECO:0007669"/>
    <property type="project" value="InterPro"/>
</dbReference>
<dbReference type="InterPro" id="IPR011527">
    <property type="entry name" value="ABC1_TM_dom"/>
</dbReference>
<feature type="domain" description="ABC transmembrane type-1" evidence="9">
    <location>
        <begin position="22"/>
        <end position="302"/>
    </location>
</feature>
<dbReference type="Pfam" id="PF00005">
    <property type="entry name" value="ABC_tran"/>
    <property type="match status" value="1"/>
</dbReference>
<feature type="domain" description="ABC transporter" evidence="8">
    <location>
        <begin position="336"/>
        <end position="544"/>
    </location>
</feature>
<name>A0A318XQ13_9FIRM</name>
<dbReference type="EMBL" id="QKMR01000003">
    <property type="protein sequence ID" value="PYG89358.1"/>
    <property type="molecule type" value="Genomic_DNA"/>
</dbReference>
<sequence length="545" mass="60388">MGKWKSLLKLKPFLKKYRLILFAGIVGIILSSVLTTPVPYFIGHLLDKVLMGNKSYHDLYLYVGVIAALYLLDYGISLISKNLFVRINNSVVNEMRYSVMGKVMDLPMSYLSNTEKGYVQGRISECSSVGGIFSPMIVSMLLSVISAMFAAATMFVINYKLALVVLALTPVFFFSSKASTKGFVKNTKDMMESSAVLNGECFEIMNGIEDIKVLGGKEKHLSKFQAKISELVHYSVKQSKSMILFVQNISLINNAGTLLILLISGILILKGQFTIGLYTSFSLYSVKVFASTQGIATLGTTLKPICLSIERIYELLDMKDENSGKDKILDSVIETIEFEQVGFRYKDNLPDVFREISFHLQKGDSVLLEGENGSGKTTLIKLLLGLYQPTSGIIVVNGLNTATLNCDSLRQRIGVVSQNIFLFRGTVLDNILYGQNEKTRQDVQDLVESLSLQDYIGRLTKGLDTEISQNTSGVSGGQAQIIAFIRALLSQKDAIILDEPISNVDAETRNLILHILKEKKYDGILIVISHQTEGMDFLSKVIEIE</sequence>
<dbReference type="InterPro" id="IPR003593">
    <property type="entry name" value="AAA+_ATPase"/>
</dbReference>
<keyword evidence="11" id="KW-1185">Reference proteome</keyword>
<dbReference type="InterPro" id="IPR003439">
    <property type="entry name" value="ABC_transporter-like_ATP-bd"/>
</dbReference>
<reference evidence="10 11" key="1">
    <citation type="submission" date="2018-06" db="EMBL/GenBank/DDBJ databases">
        <title>Genomic Encyclopedia of Type Strains, Phase I: the one thousand microbial genomes (KMG-I) project.</title>
        <authorList>
            <person name="Kyrpides N."/>
        </authorList>
    </citation>
    <scope>NUCLEOTIDE SEQUENCE [LARGE SCALE GENOMIC DNA]</scope>
    <source>
        <strain evidence="10 11">DSM 19573</strain>
    </source>
</reference>
<feature type="transmembrane region" description="Helical" evidence="7">
    <location>
        <begin position="157"/>
        <end position="175"/>
    </location>
</feature>
<dbReference type="RefSeq" id="WP_110460660.1">
    <property type="nucleotide sequence ID" value="NZ_QKMR01000003.1"/>
</dbReference>
<evidence type="ECO:0000313" key="11">
    <source>
        <dbReference type="Proteomes" id="UP000248132"/>
    </source>
</evidence>
<dbReference type="SMART" id="SM00382">
    <property type="entry name" value="AAA"/>
    <property type="match status" value="1"/>
</dbReference>
<protein>
    <submittedName>
        <fullName evidence="10">ATP-binding cassette subfamily C protein</fullName>
    </submittedName>
</protein>
<keyword evidence="6 7" id="KW-0472">Membrane</keyword>
<keyword evidence="5 7" id="KW-1133">Transmembrane helix</keyword>
<dbReference type="CDD" id="cd07346">
    <property type="entry name" value="ABC_6TM_exporters"/>
    <property type="match status" value="1"/>
</dbReference>
<evidence type="ECO:0000256" key="4">
    <source>
        <dbReference type="ARBA" id="ARBA00022840"/>
    </source>
</evidence>
<feature type="transmembrane region" description="Helical" evidence="7">
    <location>
        <begin position="243"/>
        <end position="269"/>
    </location>
</feature>